<dbReference type="AlphaFoldDB" id="A0A2L0D6C6"/>
<keyword evidence="2" id="KW-0732">Signal</keyword>
<evidence type="ECO:0000256" key="1">
    <source>
        <dbReference type="SAM" id="MobiDB-lite"/>
    </source>
</evidence>
<feature type="chain" id="PRO_5038448565" evidence="2">
    <location>
        <begin position="19"/>
        <end position="226"/>
    </location>
</feature>
<reference evidence="3 4" key="1">
    <citation type="submission" date="2017-12" db="EMBL/GenBank/DDBJ databases">
        <authorList>
            <person name="Hurst M.R.H."/>
        </authorList>
    </citation>
    <scope>NUCLEOTIDE SEQUENCE [LARGE SCALE GENOMIC DNA]</scope>
    <source>
        <strain evidence="3 4">TH11417</strain>
    </source>
</reference>
<organism evidence="3 4">
    <name type="scientific">Streptococcus pluranimalium</name>
    <dbReference type="NCBI Taxonomy" id="82348"/>
    <lineage>
        <taxon>Bacteria</taxon>
        <taxon>Bacillati</taxon>
        <taxon>Bacillota</taxon>
        <taxon>Bacilli</taxon>
        <taxon>Lactobacillales</taxon>
        <taxon>Streptococcaceae</taxon>
        <taxon>Streptococcus</taxon>
    </lineage>
</organism>
<dbReference type="EMBL" id="CP025536">
    <property type="protein sequence ID" value="AUW97396.1"/>
    <property type="molecule type" value="Genomic_DNA"/>
</dbReference>
<keyword evidence="4" id="KW-1185">Reference proteome</keyword>
<proteinExistence type="predicted"/>
<accession>A0A2L0D6C6</accession>
<name>A0A2L0D6C6_9STRE</name>
<gene>
    <name evidence="3" type="ORF">C0J00_09945</name>
</gene>
<dbReference type="Pfam" id="PF16305">
    <property type="entry name" value="DUF4947"/>
    <property type="match status" value="1"/>
</dbReference>
<dbReference type="Proteomes" id="UP000238956">
    <property type="component" value="Chromosome"/>
</dbReference>
<feature type="compositionally biased region" description="Basic and acidic residues" evidence="1">
    <location>
        <begin position="27"/>
        <end position="49"/>
    </location>
</feature>
<dbReference type="GeneID" id="98394228"/>
<feature type="region of interest" description="Disordered" evidence="1">
    <location>
        <begin position="23"/>
        <end position="94"/>
    </location>
</feature>
<protein>
    <submittedName>
        <fullName evidence="3">DUF4947 domain-containing protein</fullName>
    </submittedName>
</protein>
<feature type="compositionally biased region" description="Basic and acidic residues" evidence="1">
    <location>
        <begin position="76"/>
        <end position="93"/>
    </location>
</feature>
<feature type="signal peptide" evidence="2">
    <location>
        <begin position="1"/>
        <end position="18"/>
    </location>
</feature>
<dbReference type="KEGG" id="splr:C0J00_09945"/>
<evidence type="ECO:0000313" key="4">
    <source>
        <dbReference type="Proteomes" id="UP000238956"/>
    </source>
</evidence>
<dbReference type="InterPro" id="IPR032542">
    <property type="entry name" value="DUF4947"/>
</dbReference>
<dbReference type="RefSeq" id="WP_104968700.1">
    <property type="nucleotide sequence ID" value="NZ_CP025536.1"/>
</dbReference>
<evidence type="ECO:0000313" key="3">
    <source>
        <dbReference type="EMBL" id="AUW97396.1"/>
    </source>
</evidence>
<sequence>MKKLGIFGILLCTSLLLAACQSSNGKPEFEPADDKVEQSEKKEKKEKSSESSSEESSSSTEVSSSSSETSQETDESPEKTVEGLPKDANEAPTDKIYATGNAKVYYVSYGSGKGFEAQIPDFTGYTPDKVKEVLGQPQEVLENDSATSQTLLDQTELDNIKRALQSGSITEEQAKAFYMYTVDLNQAVKMGVQHTIFTYNNRQQILVFDEGQLYYMTPDTQYLSFK</sequence>
<reference evidence="3 4" key="2">
    <citation type="submission" date="2018-02" db="EMBL/GenBank/DDBJ databases">
        <title>Whole genome sequencing analysis of Streptococcus pluranimalium isolated from cattle infected mastitis in China.</title>
        <authorList>
            <person name="Zhang J.-R."/>
            <person name="Hu G.-Z."/>
        </authorList>
    </citation>
    <scope>NUCLEOTIDE SEQUENCE [LARGE SCALE GENOMIC DNA]</scope>
    <source>
        <strain evidence="3 4">TH11417</strain>
    </source>
</reference>
<dbReference type="PROSITE" id="PS51257">
    <property type="entry name" value="PROKAR_LIPOPROTEIN"/>
    <property type="match status" value="1"/>
</dbReference>
<dbReference type="OrthoDB" id="2228421at2"/>
<evidence type="ECO:0000256" key="2">
    <source>
        <dbReference type="SAM" id="SignalP"/>
    </source>
</evidence>
<feature type="compositionally biased region" description="Low complexity" evidence="1">
    <location>
        <begin position="50"/>
        <end position="70"/>
    </location>
</feature>